<protein>
    <submittedName>
        <fullName evidence="1">Uncharacterized protein</fullName>
    </submittedName>
</protein>
<name>A0A922S963_SPOEX</name>
<proteinExistence type="predicted"/>
<gene>
    <name evidence="1" type="ORF">HF086_001895</name>
</gene>
<dbReference type="Proteomes" id="UP000814243">
    <property type="component" value="Unassembled WGS sequence"/>
</dbReference>
<evidence type="ECO:0000313" key="2">
    <source>
        <dbReference type="Proteomes" id="UP000814243"/>
    </source>
</evidence>
<accession>A0A922S963</accession>
<dbReference type="Gene3D" id="3.40.50.1820">
    <property type="entry name" value="alpha/beta hydrolase"/>
    <property type="match status" value="1"/>
</dbReference>
<dbReference type="EMBL" id="JACEFF010000881">
    <property type="protein sequence ID" value="KAH9628985.1"/>
    <property type="molecule type" value="Genomic_DNA"/>
</dbReference>
<sequence length="66" mass="7202">MWHQVLEIGMDIANISRYSQGGLIARGIVETFPNVSVSTFISLSSPQAGQYGVNSATTMRTKQLSR</sequence>
<dbReference type="Pfam" id="PF02089">
    <property type="entry name" value="Palm_thioest"/>
    <property type="match status" value="1"/>
</dbReference>
<dbReference type="AlphaFoldDB" id="A0A922S963"/>
<dbReference type="InterPro" id="IPR029058">
    <property type="entry name" value="AB_hydrolase_fold"/>
</dbReference>
<evidence type="ECO:0000313" key="1">
    <source>
        <dbReference type="EMBL" id="KAH9628985.1"/>
    </source>
</evidence>
<reference evidence="1" key="1">
    <citation type="journal article" date="2021" name="G3 (Bethesda)">
        <title>Genome and transcriptome analysis of the beet armyworm Spodoptera exigua reveals targets for pest control. .</title>
        <authorList>
            <person name="Simon S."/>
            <person name="Breeschoten T."/>
            <person name="Jansen H.J."/>
            <person name="Dirks R.P."/>
            <person name="Schranz M.E."/>
            <person name="Ros V.I.D."/>
        </authorList>
    </citation>
    <scope>NUCLEOTIDE SEQUENCE</scope>
    <source>
        <strain evidence="1">TB_SE_WUR_2020</strain>
    </source>
</reference>
<organism evidence="1 2">
    <name type="scientific">Spodoptera exigua</name>
    <name type="common">Beet armyworm</name>
    <name type="synonym">Noctua fulgens</name>
    <dbReference type="NCBI Taxonomy" id="7107"/>
    <lineage>
        <taxon>Eukaryota</taxon>
        <taxon>Metazoa</taxon>
        <taxon>Ecdysozoa</taxon>
        <taxon>Arthropoda</taxon>
        <taxon>Hexapoda</taxon>
        <taxon>Insecta</taxon>
        <taxon>Pterygota</taxon>
        <taxon>Neoptera</taxon>
        <taxon>Endopterygota</taxon>
        <taxon>Lepidoptera</taxon>
        <taxon>Glossata</taxon>
        <taxon>Ditrysia</taxon>
        <taxon>Noctuoidea</taxon>
        <taxon>Noctuidae</taxon>
        <taxon>Amphipyrinae</taxon>
        <taxon>Spodoptera</taxon>
    </lineage>
</organism>
<dbReference type="SUPFAM" id="SSF53474">
    <property type="entry name" value="alpha/beta-Hydrolases"/>
    <property type="match status" value="1"/>
</dbReference>
<comment type="caution">
    <text evidence="1">The sequence shown here is derived from an EMBL/GenBank/DDBJ whole genome shotgun (WGS) entry which is preliminary data.</text>
</comment>